<dbReference type="EMBL" id="CP011412">
    <property type="protein sequence ID" value="AKH20359.1"/>
    <property type="molecule type" value="Genomic_DNA"/>
</dbReference>
<keyword evidence="6 8" id="KW-0408">Iron</keyword>
<dbReference type="Proteomes" id="UP000034410">
    <property type="component" value="Chromosome"/>
</dbReference>
<accession>A0A0F7JYK6</accession>
<gene>
    <name evidence="11" type="ORF">AAY24_08350</name>
</gene>
<dbReference type="PRINTS" id="PR00606">
    <property type="entry name" value="CYTCHROMECID"/>
</dbReference>
<dbReference type="KEGG" id="seds:AAY24_08350"/>
<keyword evidence="4 8" id="KW-0479">Metal-binding</keyword>
<dbReference type="GO" id="GO:0009055">
    <property type="term" value="F:electron transfer activity"/>
    <property type="evidence" value="ECO:0007669"/>
    <property type="project" value="InterPro"/>
</dbReference>
<feature type="binding site" description="covalent" evidence="8">
    <location>
        <position position="33"/>
    </location>
    <ligand>
        <name>heme c</name>
        <dbReference type="ChEBI" id="CHEBI:61717"/>
    </ligand>
</feature>
<feature type="signal peptide" evidence="9">
    <location>
        <begin position="1"/>
        <end position="23"/>
    </location>
</feature>
<evidence type="ECO:0000313" key="12">
    <source>
        <dbReference type="Proteomes" id="UP000034410"/>
    </source>
</evidence>
<feature type="chain" id="PRO_5002517318" description="Cytochrome c-551" evidence="9">
    <location>
        <begin position="24"/>
        <end position="103"/>
    </location>
</feature>
<feature type="domain" description="Cytochrome c" evidence="10">
    <location>
        <begin position="12"/>
        <end position="103"/>
    </location>
</feature>
<sequence>MTRTAKKALVVILLMSAAMVVQADQQTAMMSGCLGCHKVDAKLIGPSFQDIAKKYAGQDGIVDALAETVQAGSDGGKWGDTAMPPSPAPIADIKKVIAWMLTH</sequence>
<dbReference type="InterPro" id="IPR002324">
    <property type="entry name" value="Cyt_c_ID"/>
</dbReference>
<organism evidence="11 12">
    <name type="scientific">Sedimenticola thiotaurini</name>
    <dbReference type="NCBI Taxonomy" id="1543721"/>
    <lineage>
        <taxon>Bacteria</taxon>
        <taxon>Pseudomonadati</taxon>
        <taxon>Pseudomonadota</taxon>
        <taxon>Gammaproteobacteria</taxon>
        <taxon>Chromatiales</taxon>
        <taxon>Sedimenticolaceae</taxon>
        <taxon>Sedimenticola</taxon>
    </lineage>
</organism>
<dbReference type="AlphaFoldDB" id="A0A0F7JYK6"/>
<evidence type="ECO:0000256" key="3">
    <source>
        <dbReference type="ARBA" id="ARBA00022617"/>
    </source>
</evidence>
<dbReference type="Pfam" id="PF00034">
    <property type="entry name" value="Cytochrom_C"/>
    <property type="match status" value="1"/>
</dbReference>
<dbReference type="Gene3D" id="1.10.760.10">
    <property type="entry name" value="Cytochrome c-like domain"/>
    <property type="match status" value="1"/>
</dbReference>
<dbReference type="RefSeq" id="WP_046859294.1">
    <property type="nucleotide sequence ID" value="NZ_CP011412.1"/>
</dbReference>
<name>A0A0F7JYK6_9GAMM</name>
<evidence type="ECO:0000256" key="8">
    <source>
        <dbReference type="PIRSR" id="PIRSR602324-1"/>
    </source>
</evidence>
<keyword evidence="12" id="KW-1185">Reference proteome</keyword>
<dbReference type="PROSITE" id="PS51007">
    <property type="entry name" value="CYTC"/>
    <property type="match status" value="1"/>
</dbReference>
<keyword evidence="9" id="KW-0732">Signal</keyword>
<comment type="PTM">
    <text evidence="8">Binds 1 heme c group covalently per subunit.</text>
</comment>
<evidence type="ECO:0000259" key="10">
    <source>
        <dbReference type="PROSITE" id="PS51007"/>
    </source>
</evidence>
<evidence type="ECO:0000256" key="9">
    <source>
        <dbReference type="SAM" id="SignalP"/>
    </source>
</evidence>
<reference evidence="11 12" key="1">
    <citation type="journal article" date="2015" name="Genome Announc.">
        <title>Complete Genome Sequence of Sedimenticola thiotaurini Strain SIP-G1, a Polyphosphate- and Polyhydroxyalkanoate-Accumulating Sulfur-Oxidizing Gammaproteobacterium Isolated from Salt Marsh Sediments.</title>
        <authorList>
            <person name="Flood B.E."/>
            <person name="Jones D.S."/>
            <person name="Bailey J.V."/>
        </authorList>
    </citation>
    <scope>NUCLEOTIDE SEQUENCE [LARGE SCALE GENOMIC DNA]</scope>
    <source>
        <strain evidence="11 12">SIP-G1</strain>
    </source>
</reference>
<dbReference type="InterPro" id="IPR009056">
    <property type="entry name" value="Cyt_c-like_dom"/>
</dbReference>
<dbReference type="GO" id="GO:0005506">
    <property type="term" value="F:iron ion binding"/>
    <property type="evidence" value="ECO:0007669"/>
    <property type="project" value="InterPro"/>
</dbReference>
<evidence type="ECO:0000256" key="2">
    <source>
        <dbReference type="ARBA" id="ARBA00022448"/>
    </source>
</evidence>
<evidence type="ECO:0000256" key="4">
    <source>
        <dbReference type="ARBA" id="ARBA00022723"/>
    </source>
</evidence>
<keyword evidence="3 8" id="KW-0349">Heme</keyword>
<keyword evidence="5" id="KW-0249">Electron transport</keyword>
<dbReference type="SUPFAM" id="SSF46626">
    <property type="entry name" value="Cytochrome c"/>
    <property type="match status" value="1"/>
</dbReference>
<evidence type="ECO:0000256" key="6">
    <source>
        <dbReference type="ARBA" id="ARBA00023004"/>
    </source>
</evidence>
<protein>
    <recommendedName>
        <fullName evidence="1">Cytochrome c-551</fullName>
    </recommendedName>
    <alternativeName>
        <fullName evidence="7">Cytochrome c551</fullName>
    </alternativeName>
</protein>
<dbReference type="GO" id="GO:0020037">
    <property type="term" value="F:heme binding"/>
    <property type="evidence" value="ECO:0007669"/>
    <property type="project" value="InterPro"/>
</dbReference>
<evidence type="ECO:0000256" key="1">
    <source>
        <dbReference type="ARBA" id="ARBA00021020"/>
    </source>
</evidence>
<feature type="binding site" description="axial binding residue" evidence="8">
    <location>
        <position position="83"/>
    </location>
    <ligand>
        <name>heme c</name>
        <dbReference type="ChEBI" id="CHEBI:61717"/>
    </ligand>
    <ligandPart>
        <name>Fe</name>
        <dbReference type="ChEBI" id="CHEBI:18248"/>
    </ligandPart>
</feature>
<evidence type="ECO:0000313" key="11">
    <source>
        <dbReference type="EMBL" id="AKH20359.1"/>
    </source>
</evidence>
<feature type="binding site" description="covalent" evidence="8">
    <location>
        <position position="37"/>
    </location>
    <ligand>
        <name>heme c</name>
        <dbReference type="ChEBI" id="CHEBI:61717"/>
    </ligand>
</feature>
<evidence type="ECO:0000256" key="5">
    <source>
        <dbReference type="ARBA" id="ARBA00022982"/>
    </source>
</evidence>
<proteinExistence type="predicted"/>
<keyword evidence="2" id="KW-0813">Transport</keyword>
<evidence type="ECO:0000256" key="7">
    <source>
        <dbReference type="ARBA" id="ARBA00031244"/>
    </source>
</evidence>
<dbReference type="InterPro" id="IPR036909">
    <property type="entry name" value="Cyt_c-like_dom_sf"/>
</dbReference>